<proteinExistence type="predicted"/>
<sequence>MKSDLYKRGYKWANKAYQDGDTLQDIEDKADNSFDFNDFDRGALDAVHDLRKENKT</sequence>
<name>A0A219Y964_9CAUD</name>
<accession>A0A219Y964</accession>
<protein>
    <submittedName>
        <fullName evidence="1">Uncharacterized protein</fullName>
    </submittedName>
</protein>
<evidence type="ECO:0000313" key="1">
    <source>
        <dbReference type="EMBL" id="APU00501.1"/>
    </source>
</evidence>
<organism evidence="1 2">
    <name type="scientific">Aeromonas phage 44RR2.8t.2</name>
    <dbReference type="NCBI Taxonomy" id="1932900"/>
    <lineage>
        <taxon>Viruses</taxon>
        <taxon>Duplodnaviria</taxon>
        <taxon>Heunggongvirae</taxon>
        <taxon>Uroviricota</taxon>
        <taxon>Caudoviricetes</taxon>
        <taxon>Pantevenvirales</taxon>
        <taxon>Straboviridae</taxon>
        <taxon>Biquartavirus</taxon>
        <taxon>Biquartavirus 44RR2</taxon>
    </lineage>
</organism>
<reference evidence="1 2" key="1">
    <citation type="journal article" date="2017" name="Sci. Rep.">
        <title>Characterization and diversity of phages infecting Aeromonas salmonicida subsp. salmonicida.</title>
        <authorList>
            <person name="Vincent A.T."/>
            <person name="Paquet V.E."/>
            <person name="Bernatchez A."/>
            <person name="Tremblay D.M."/>
            <person name="Moineau S."/>
            <person name="Charette S.J."/>
        </authorList>
    </citation>
    <scope>NUCLEOTIDE SEQUENCE [LARGE SCALE GENOMIC DNA]</scope>
</reference>
<evidence type="ECO:0000313" key="2">
    <source>
        <dbReference type="Proteomes" id="UP000222894"/>
    </source>
</evidence>
<dbReference type="Proteomes" id="UP000222894">
    <property type="component" value="Genome"/>
</dbReference>
<dbReference type="EMBL" id="KY290948">
    <property type="protein sequence ID" value="APU00501.1"/>
    <property type="molecule type" value="Genomic_DNA"/>
</dbReference>